<dbReference type="EMBL" id="JAAMPI010000037">
    <property type="protein sequence ID" value="KAF4637069.1"/>
    <property type="molecule type" value="Genomic_DNA"/>
</dbReference>
<evidence type="ECO:0000256" key="2">
    <source>
        <dbReference type="SAM" id="MobiDB-lite"/>
    </source>
</evidence>
<evidence type="ECO:0000313" key="3">
    <source>
        <dbReference type="EMBL" id="KAF4637069.1"/>
    </source>
</evidence>
<comment type="caution">
    <text evidence="3">The sequence shown here is derived from an EMBL/GenBank/DDBJ whole genome shotgun (WGS) entry which is preliminary data.</text>
</comment>
<dbReference type="AlphaFoldDB" id="A0A8H4RW38"/>
<reference evidence="3 4" key="1">
    <citation type="submission" date="2020-03" db="EMBL/GenBank/DDBJ databases">
        <title>Draft Genome Sequence of Cudoniella acicularis.</title>
        <authorList>
            <person name="Buettner E."/>
            <person name="Kellner H."/>
        </authorList>
    </citation>
    <scope>NUCLEOTIDE SEQUENCE [LARGE SCALE GENOMIC DNA]</scope>
    <source>
        <strain evidence="3 4">DSM 108380</strain>
    </source>
</reference>
<feature type="coiled-coil region" evidence="1">
    <location>
        <begin position="6"/>
        <end position="33"/>
    </location>
</feature>
<dbReference type="Proteomes" id="UP000566819">
    <property type="component" value="Unassembled WGS sequence"/>
</dbReference>
<feature type="region of interest" description="Disordered" evidence="2">
    <location>
        <begin position="34"/>
        <end position="65"/>
    </location>
</feature>
<gene>
    <name evidence="3" type="ORF">G7Y89_g1006</name>
</gene>
<evidence type="ECO:0000256" key="1">
    <source>
        <dbReference type="SAM" id="Coils"/>
    </source>
</evidence>
<feature type="coiled-coil region" evidence="1">
    <location>
        <begin position="75"/>
        <end position="112"/>
    </location>
</feature>
<feature type="compositionally biased region" description="Polar residues" evidence="2">
    <location>
        <begin position="43"/>
        <end position="56"/>
    </location>
</feature>
<organism evidence="3 4">
    <name type="scientific">Cudoniella acicularis</name>
    <dbReference type="NCBI Taxonomy" id="354080"/>
    <lineage>
        <taxon>Eukaryota</taxon>
        <taxon>Fungi</taxon>
        <taxon>Dikarya</taxon>
        <taxon>Ascomycota</taxon>
        <taxon>Pezizomycotina</taxon>
        <taxon>Leotiomycetes</taxon>
        <taxon>Helotiales</taxon>
        <taxon>Tricladiaceae</taxon>
        <taxon>Cudoniella</taxon>
    </lineage>
</organism>
<proteinExistence type="predicted"/>
<sequence>MSSSIIQARYKELKELRDKKEQLVTRRQNVVGKMREMRDSINEDTQATLKSSSESARGNRKAHRERVTFGMEDELRLQQAQLESVEEEIEKIDREIEDLEEIMKELKAAAIEA</sequence>
<evidence type="ECO:0000313" key="4">
    <source>
        <dbReference type="Proteomes" id="UP000566819"/>
    </source>
</evidence>
<keyword evidence="4" id="KW-1185">Reference proteome</keyword>
<name>A0A8H4RW38_9HELO</name>
<keyword evidence="1" id="KW-0175">Coiled coil</keyword>
<protein>
    <submittedName>
        <fullName evidence="3">Uncharacterized protein</fullName>
    </submittedName>
</protein>
<accession>A0A8H4RW38</accession>